<dbReference type="EMBL" id="JNBR01000361">
    <property type="protein sequence ID" value="OQR94498.1"/>
    <property type="molecule type" value="Genomic_DNA"/>
</dbReference>
<evidence type="ECO:0000256" key="1">
    <source>
        <dbReference type="ARBA" id="ARBA00022527"/>
    </source>
</evidence>
<feature type="repeat" description="ANK" evidence="6">
    <location>
        <begin position="223"/>
        <end position="255"/>
    </location>
</feature>
<proteinExistence type="predicted"/>
<dbReference type="SUPFAM" id="SSF56112">
    <property type="entry name" value="Protein kinase-like (PK-like)"/>
    <property type="match status" value="1"/>
</dbReference>
<feature type="repeat" description="ANK" evidence="6">
    <location>
        <begin position="312"/>
        <end position="344"/>
    </location>
</feature>
<dbReference type="InterPro" id="IPR000719">
    <property type="entry name" value="Prot_kinase_dom"/>
</dbReference>
<dbReference type="SMART" id="SM00220">
    <property type="entry name" value="S_TKc"/>
    <property type="match status" value="1"/>
</dbReference>
<dbReference type="GO" id="GO:0004674">
    <property type="term" value="F:protein serine/threonine kinase activity"/>
    <property type="evidence" value="ECO:0007669"/>
    <property type="project" value="UniProtKB-KW"/>
</dbReference>
<dbReference type="AlphaFoldDB" id="A0A1V9Z911"/>
<feature type="binding site" evidence="7">
    <location>
        <position position="598"/>
    </location>
    <ligand>
        <name>ATP</name>
        <dbReference type="ChEBI" id="CHEBI:30616"/>
    </ligand>
</feature>
<feature type="repeat" description="ANK" evidence="6">
    <location>
        <begin position="105"/>
        <end position="137"/>
    </location>
</feature>
<dbReference type="SUPFAM" id="SSF48403">
    <property type="entry name" value="Ankyrin repeat"/>
    <property type="match status" value="2"/>
</dbReference>
<evidence type="ECO:0000256" key="4">
    <source>
        <dbReference type="ARBA" id="ARBA00022840"/>
    </source>
</evidence>
<keyword evidence="3 7" id="KW-0547">Nucleotide-binding</keyword>
<dbReference type="PROSITE" id="PS50088">
    <property type="entry name" value="ANK_REPEAT"/>
    <property type="match status" value="8"/>
</dbReference>
<evidence type="ECO:0000256" key="7">
    <source>
        <dbReference type="PROSITE-ProRule" id="PRU10141"/>
    </source>
</evidence>
<keyword evidence="1" id="KW-0723">Serine/threonine-protein kinase</keyword>
<dbReference type="Pfam" id="PF07714">
    <property type="entry name" value="PK_Tyr_Ser-Thr"/>
    <property type="match status" value="1"/>
</dbReference>
<sequence>MNWFRNQGEVLFEAASQGNESVVARLLQKGAPLEWTDSYGETPLSIAANYGHEGVVRQLIAAGANVHHKNNGGNTPLSIAAHYGREGAVQQLIAAGANIHHTNNHQWTPLHYAAFFGYVESARQLLAAGADINAVDKSIGTPLHWASEIGYDAMVRLFLEAGADLSLKDDKGKTARDIAKEKNKTNTLNAFDEALVRAAASGDMTRVRGLLDIGVDANTTNDSGETPLLVAVTQGDAAIVELLLKAGADAFQTTTDGSFLVVAAQRNGHDEVVAVFEKTFKTALSSAVSRGDATEVASVLAQGNPANCVFEGGRSLLHVATALGIVEIIESLISAEANINAKGETALHVAVRCGHKSIVQLLVDAGADCDVVNEDKLTPMALAEKFGLDDIQSFLRVHTQPTNSEIVSAVVSHDANLVREFLGRRDNPNATDETGQSLSFVGQSLIQVAATHDHANTIKQMMHTCPPDEELVAAAVSSDHNHLRNLLSRGGNPNATDEVGQTLLHLAVLSDAQDILAELLKTAGIDISKSNQLGDSPLVMAIKHGHRSFAKRMFAKVHNSTRHLDASELTVDVASRLGHGGFGAVYKGSWSGRTVAVKAGLRMDEMHGLRKEIRAMQAYVHVAVPAAAAWSHLSPHVQLVLEYMDGGDLRNYLYRKSKGEVMAVEYSTLEVAWVIANALADLHHEDLLHRDLKSHNVLLSSTNYIKLADLGLARNDASTMTKGVGTLYWMAPEVQDPDAKYNAAADIYSFGVILTELNTFQIPYADIKMAPVKVVYEVMAGRLRPSLRADCPTWLRELATACMAHDPKQRPTAHEIVKLLQRQLKVPMDAPTTPPSANPAAENTALSGLQTSNSTWSSSGTQSFSALSTASLVAPTINCSSCKTPQSLLNSECSKCAAPAKPAKLKLKVLNARLTKAKDRGVNISVPCFVCSAPTDATTDDCGECQYISTASDDERLCILVAILGRAGSTAGTSTWTQLPTLVSTAVVCPVCKVSHSVTDAECPTCASPALPASAKLDGLLHRIKTSGAAVDTSCHCTVCESATSITDAVCSDCEEPLWSDAVKVYYLCRRIELFAATKAA</sequence>
<dbReference type="InterPro" id="IPR011009">
    <property type="entry name" value="Kinase-like_dom_sf"/>
</dbReference>
<dbReference type="InterPro" id="IPR036770">
    <property type="entry name" value="Ankyrin_rpt-contain_sf"/>
</dbReference>
<dbReference type="PROSITE" id="PS00108">
    <property type="entry name" value="PROTEIN_KINASE_ST"/>
    <property type="match status" value="1"/>
</dbReference>
<feature type="repeat" description="ANK" evidence="6">
    <location>
        <begin position="39"/>
        <end position="71"/>
    </location>
</feature>
<dbReference type="InterPro" id="IPR001245">
    <property type="entry name" value="Ser-Thr/Tyr_kinase_cat_dom"/>
</dbReference>
<dbReference type="PANTHER" id="PTHR24161">
    <property type="entry name" value="ANK_REP_REGION DOMAIN-CONTAINING PROTEIN-RELATED"/>
    <property type="match status" value="1"/>
</dbReference>
<dbReference type="Gene3D" id="3.30.200.20">
    <property type="entry name" value="Phosphorylase Kinase, domain 1"/>
    <property type="match status" value="1"/>
</dbReference>
<evidence type="ECO:0000313" key="10">
    <source>
        <dbReference type="Proteomes" id="UP000243579"/>
    </source>
</evidence>
<dbReference type="Gene3D" id="1.25.40.20">
    <property type="entry name" value="Ankyrin repeat-containing domain"/>
    <property type="match status" value="5"/>
</dbReference>
<accession>A0A1V9Z911</accession>
<dbReference type="PROSITE" id="PS00107">
    <property type="entry name" value="PROTEIN_KINASE_ATP"/>
    <property type="match status" value="1"/>
</dbReference>
<feature type="repeat" description="ANK" evidence="6">
    <location>
        <begin position="72"/>
        <end position="104"/>
    </location>
</feature>
<dbReference type="InterPro" id="IPR017441">
    <property type="entry name" value="Protein_kinase_ATP_BS"/>
</dbReference>
<dbReference type="STRING" id="1202772.A0A1V9Z911"/>
<evidence type="ECO:0000256" key="3">
    <source>
        <dbReference type="ARBA" id="ARBA00022741"/>
    </source>
</evidence>
<dbReference type="InterPro" id="IPR002110">
    <property type="entry name" value="Ankyrin_rpt"/>
</dbReference>
<feature type="repeat" description="ANK" evidence="6">
    <location>
        <begin position="342"/>
        <end position="374"/>
    </location>
</feature>
<evidence type="ECO:0000313" key="9">
    <source>
        <dbReference type="EMBL" id="OQR94498.1"/>
    </source>
</evidence>
<dbReference type="Gene3D" id="1.10.510.10">
    <property type="entry name" value="Transferase(Phosphotransferase) domain 1"/>
    <property type="match status" value="1"/>
</dbReference>
<evidence type="ECO:0000256" key="5">
    <source>
        <dbReference type="ARBA" id="ARBA00023043"/>
    </source>
</evidence>
<dbReference type="InterPro" id="IPR008271">
    <property type="entry name" value="Ser/Thr_kinase_AS"/>
</dbReference>
<dbReference type="PROSITE" id="PS50297">
    <property type="entry name" value="ANK_REP_REGION"/>
    <property type="match status" value="7"/>
</dbReference>
<dbReference type="SMART" id="SM00248">
    <property type="entry name" value="ANK"/>
    <property type="match status" value="12"/>
</dbReference>
<feature type="repeat" description="ANK" evidence="6">
    <location>
        <begin position="499"/>
        <end position="532"/>
    </location>
</feature>
<dbReference type="PRINTS" id="PR01415">
    <property type="entry name" value="ANKYRIN"/>
</dbReference>
<evidence type="ECO:0000259" key="8">
    <source>
        <dbReference type="PROSITE" id="PS50011"/>
    </source>
</evidence>
<evidence type="ECO:0000256" key="6">
    <source>
        <dbReference type="PROSITE-ProRule" id="PRU00023"/>
    </source>
</evidence>
<gene>
    <name evidence="9" type="ORF">ACHHYP_01269</name>
</gene>
<keyword evidence="5 6" id="KW-0040">ANK repeat</keyword>
<protein>
    <recommendedName>
        <fullName evidence="8">Protein kinase domain-containing protein</fullName>
    </recommendedName>
</protein>
<keyword evidence="10" id="KW-1185">Reference proteome</keyword>
<feature type="domain" description="Protein kinase" evidence="8">
    <location>
        <begin position="571"/>
        <end position="824"/>
    </location>
</feature>
<feature type="repeat" description="ANK" evidence="6">
    <location>
        <begin position="141"/>
        <end position="170"/>
    </location>
</feature>
<name>A0A1V9Z911_ACHHY</name>
<dbReference type="Pfam" id="PF12796">
    <property type="entry name" value="Ank_2"/>
    <property type="match status" value="4"/>
</dbReference>
<dbReference type="OrthoDB" id="163561at2759"/>
<evidence type="ECO:0000256" key="2">
    <source>
        <dbReference type="ARBA" id="ARBA00022737"/>
    </source>
</evidence>
<organism evidence="9 10">
    <name type="scientific">Achlya hypogyna</name>
    <name type="common">Oomycete</name>
    <name type="synonym">Protoachlya hypogyna</name>
    <dbReference type="NCBI Taxonomy" id="1202772"/>
    <lineage>
        <taxon>Eukaryota</taxon>
        <taxon>Sar</taxon>
        <taxon>Stramenopiles</taxon>
        <taxon>Oomycota</taxon>
        <taxon>Saprolegniomycetes</taxon>
        <taxon>Saprolegniales</taxon>
        <taxon>Achlyaceae</taxon>
        <taxon>Achlya</taxon>
    </lineage>
</organism>
<dbReference type="PROSITE" id="PS50011">
    <property type="entry name" value="PROTEIN_KINASE_DOM"/>
    <property type="match status" value="1"/>
</dbReference>
<keyword evidence="2" id="KW-0677">Repeat</keyword>
<dbReference type="Proteomes" id="UP000243579">
    <property type="component" value="Unassembled WGS sequence"/>
</dbReference>
<comment type="caution">
    <text evidence="9">The sequence shown here is derived from an EMBL/GenBank/DDBJ whole genome shotgun (WGS) entry which is preliminary data.</text>
</comment>
<keyword evidence="1" id="KW-0418">Kinase</keyword>
<dbReference type="PANTHER" id="PTHR24161:SF121">
    <property type="entry name" value="M-PHASE PHOSPHOPROTEIN 8"/>
    <property type="match status" value="1"/>
</dbReference>
<dbReference type="PRINTS" id="PR00109">
    <property type="entry name" value="TYRKINASE"/>
</dbReference>
<reference evidence="9 10" key="1">
    <citation type="journal article" date="2014" name="Genome Biol. Evol.">
        <title>The secreted proteins of Achlya hypogyna and Thraustotheca clavata identify the ancestral oomycete secretome and reveal gene acquisitions by horizontal gene transfer.</title>
        <authorList>
            <person name="Misner I."/>
            <person name="Blouin N."/>
            <person name="Leonard G."/>
            <person name="Richards T.A."/>
            <person name="Lane C.E."/>
        </authorList>
    </citation>
    <scope>NUCLEOTIDE SEQUENCE [LARGE SCALE GENOMIC DNA]</scope>
    <source>
        <strain evidence="9 10">ATCC 48635</strain>
    </source>
</reference>
<keyword evidence="1" id="KW-0808">Transferase</keyword>
<dbReference type="Pfam" id="PF00023">
    <property type="entry name" value="Ank"/>
    <property type="match status" value="1"/>
</dbReference>
<dbReference type="GO" id="GO:0005524">
    <property type="term" value="F:ATP binding"/>
    <property type="evidence" value="ECO:0007669"/>
    <property type="project" value="UniProtKB-UniRule"/>
</dbReference>
<keyword evidence="4 7" id="KW-0067">ATP-binding</keyword>